<dbReference type="OrthoDB" id="503443at2"/>
<proteinExistence type="predicted"/>
<reference evidence="2 3" key="1">
    <citation type="submission" date="2019-12" db="EMBL/GenBank/DDBJ databases">
        <title>Roseobacter cerasinus sp. nov., isolated from seawater around aquaculture.</title>
        <authorList>
            <person name="Muramatsu S."/>
            <person name="Takabe Y."/>
            <person name="Mori K."/>
            <person name="Takaichi S."/>
            <person name="Hanada S."/>
        </authorList>
    </citation>
    <scope>NUCLEOTIDE SEQUENCE [LARGE SCALE GENOMIC DNA]</scope>
    <source>
        <strain evidence="2 3">AI77</strain>
    </source>
</reference>
<dbReference type="Pfam" id="PF04101">
    <property type="entry name" value="Glyco_tran_28_C"/>
    <property type="match status" value="1"/>
</dbReference>
<organism evidence="2 3">
    <name type="scientific">Roseobacter cerasinus</name>
    <dbReference type="NCBI Taxonomy" id="2602289"/>
    <lineage>
        <taxon>Bacteria</taxon>
        <taxon>Pseudomonadati</taxon>
        <taxon>Pseudomonadota</taxon>
        <taxon>Alphaproteobacteria</taxon>
        <taxon>Rhodobacterales</taxon>
        <taxon>Roseobacteraceae</taxon>
        <taxon>Roseobacter</taxon>
    </lineage>
</organism>
<protein>
    <submittedName>
        <fullName evidence="2">Glycosyl transferase</fullName>
    </submittedName>
</protein>
<keyword evidence="2" id="KW-0808">Transferase</keyword>
<dbReference type="InterPro" id="IPR007235">
    <property type="entry name" value="Glyco_trans_28_C"/>
</dbReference>
<dbReference type="Proteomes" id="UP000436522">
    <property type="component" value="Unassembled WGS sequence"/>
</dbReference>
<evidence type="ECO:0000259" key="1">
    <source>
        <dbReference type="Pfam" id="PF04101"/>
    </source>
</evidence>
<dbReference type="RefSeq" id="WP_159977824.1">
    <property type="nucleotide sequence ID" value="NZ_BLIV01000004.1"/>
</dbReference>
<dbReference type="SUPFAM" id="SSF53756">
    <property type="entry name" value="UDP-Glycosyltransferase/glycogen phosphorylase"/>
    <property type="match status" value="1"/>
</dbReference>
<gene>
    <name evidence="2" type="ORF">So717_25200</name>
</gene>
<accession>A0A640VSI6</accession>
<dbReference type="Gene3D" id="3.40.50.2000">
    <property type="entry name" value="Glycogen Phosphorylase B"/>
    <property type="match status" value="2"/>
</dbReference>
<name>A0A640VSI6_9RHOB</name>
<sequence>MTVAILVTHLLGTGHLARALTLARAFAAAGHRAIVLSGGRPVPHLDATGVRLVQLPPLQSDGVNFTRLLDDSGADATAEVLHARQSLIAQTLRDEAPQVLITELFPFGRRVLRDEFLTAVEAARSLPQPALVCASIRDILAPPSKPAKAQATDDIIDQHYDAVLVHSDAEIAPLGASWPVKSRLATRLRYTGFVASPPAPPHADGTGFGEVLVSAGGGGVGAPVFEAALDAARASPQRNWRLLVGGSHAADRARTLATTAPENARVEPARPDFRQMLHHAEVSVSMAGYNTALDLLQTGTPAVLVPFDVGGEVEQTLRATALARLPGISVLRSCELSGATLLSQIDKLGAAPRRAPRTEGLDGAAETVRIVQKLLDSRDAD</sequence>
<dbReference type="GO" id="GO:0016758">
    <property type="term" value="F:hexosyltransferase activity"/>
    <property type="evidence" value="ECO:0007669"/>
    <property type="project" value="InterPro"/>
</dbReference>
<dbReference type="PANTHER" id="PTHR21015">
    <property type="entry name" value="UDP-N-ACETYLGLUCOSAMINE--N-ACETYLMURAMYL-(PENTAPEPTIDE) PYROPHOSPHORYL-UNDECAPRENOL N-ACETYLGLUCOSAMINE TRANSFERASE 1"/>
    <property type="match status" value="1"/>
</dbReference>
<dbReference type="PANTHER" id="PTHR21015:SF28">
    <property type="entry name" value="SLL1722 PROTEIN"/>
    <property type="match status" value="1"/>
</dbReference>
<evidence type="ECO:0000313" key="3">
    <source>
        <dbReference type="Proteomes" id="UP000436522"/>
    </source>
</evidence>
<evidence type="ECO:0000313" key="2">
    <source>
        <dbReference type="EMBL" id="GFE50767.1"/>
    </source>
</evidence>
<comment type="caution">
    <text evidence="2">The sequence shown here is derived from an EMBL/GenBank/DDBJ whole genome shotgun (WGS) entry which is preliminary data.</text>
</comment>
<dbReference type="AlphaFoldDB" id="A0A640VSI6"/>
<feature type="domain" description="Glycosyl transferase family 28 C-terminal" evidence="1">
    <location>
        <begin position="217"/>
        <end position="353"/>
    </location>
</feature>
<keyword evidence="3" id="KW-1185">Reference proteome</keyword>
<dbReference type="EMBL" id="BLIV01000004">
    <property type="protein sequence ID" value="GFE50767.1"/>
    <property type="molecule type" value="Genomic_DNA"/>
</dbReference>